<evidence type="ECO:0000313" key="2">
    <source>
        <dbReference type="EMBL" id="MBC8588030.1"/>
    </source>
</evidence>
<sequence length="172" mass="19686">MLCESCHKRVASFHFTKIVNGQIEEHHLCDICAKENTDFDFDNQFSFNKLFTNLFGNNEIKEENLPDITCSNCGLSFKEFQETGKLGCAKCYDEFSLYLKPIVKSIHGHGRHRGKIPKSSRPKLNLIKEVEGLTTQLEDAVKKEEFERAAIIRDEIKKVKEKLQGIGSECND</sequence>
<dbReference type="GO" id="GO:0050897">
    <property type="term" value="F:cobalt ion binding"/>
    <property type="evidence" value="ECO:0007669"/>
    <property type="project" value="TreeGrafter"/>
</dbReference>
<dbReference type="PROSITE" id="PS50151">
    <property type="entry name" value="UVR"/>
    <property type="match status" value="1"/>
</dbReference>
<dbReference type="Gene3D" id="4.10.860.10">
    <property type="entry name" value="UVR domain"/>
    <property type="match status" value="1"/>
</dbReference>
<accession>A0A926IK85</accession>
<dbReference type="GO" id="GO:0005507">
    <property type="term" value="F:copper ion binding"/>
    <property type="evidence" value="ECO:0007669"/>
    <property type="project" value="TreeGrafter"/>
</dbReference>
<dbReference type="PANTHER" id="PTHR38430:SF1">
    <property type="entry name" value="PROTEIN-ARGININE KINASE ACTIVATOR PROTEIN"/>
    <property type="match status" value="1"/>
</dbReference>
<dbReference type="PIRSF" id="PIRSF015034">
    <property type="entry name" value="YacH"/>
    <property type="match status" value="1"/>
</dbReference>
<dbReference type="GO" id="GO:0008270">
    <property type="term" value="F:zinc ion binding"/>
    <property type="evidence" value="ECO:0007669"/>
    <property type="project" value="TreeGrafter"/>
</dbReference>
<dbReference type="EMBL" id="JACRTG010000018">
    <property type="protein sequence ID" value="MBC8588030.1"/>
    <property type="molecule type" value="Genomic_DNA"/>
</dbReference>
<dbReference type="RefSeq" id="WP_262429484.1">
    <property type="nucleotide sequence ID" value="NZ_JACRTG010000018.1"/>
</dbReference>
<evidence type="ECO:0000259" key="1">
    <source>
        <dbReference type="PROSITE" id="PS50151"/>
    </source>
</evidence>
<reference evidence="2" key="1">
    <citation type="submission" date="2020-08" db="EMBL/GenBank/DDBJ databases">
        <title>Genome public.</title>
        <authorList>
            <person name="Liu C."/>
            <person name="Sun Q."/>
        </authorList>
    </citation>
    <scope>NUCLEOTIDE SEQUENCE</scope>
    <source>
        <strain evidence="2">BX21</strain>
    </source>
</reference>
<dbReference type="PANTHER" id="PTHR38430">
    <property type="entry name" value="PROTEIN-ARGININE KINASE ACTIVATOR PROTEIN"/>
    <property type="match status" value="1"/>
</dbReference>
<dbReference type="InterPro" id="IPR025542">
    <property type="entry name" value="YacH"/>
</dbReference>
<dbReference type="GO" id="GO:1990170">
    <property type="term" value="P:stress response to cadmium ion"/>
    <property type="evidence" value="ECO:0007669"/>
    <property type="project" value="TreeGrafter"/>
</dbReference>
<organism evidence="2 3">
    <name type="scientific">Paratissierella segnis</name>
    <dbReference type="NCBI Taxonomy" id="2763679"/>
    <lineage>
        <taxon>Bacteria</taxon>
        <taxon>Bacillati</taxon>
        <taxon>Bacillota</taxon>
        <taxon>Tissierellia</taxon>
        <taxon>Tissierellales</taxon>
        <taxon>Tissierellaceae</taxon>
        <taxon>Paratissierella</taxon>
    </lineage>
</organism>
<gene>
    <name evidence="2" type="ORF">H8707_07245</name>
</gene>
<proteinExistence type="predicted"/>
<protein>
    <submittedName>
        <fullName evidence="2">UvrB/UvrC motif-containing protein</fullName>
    </submittedName>
</protein>
<name>A0A926IK85_9FIRM</name>
<dbReference type="GO" id="GO:0046870">
    <property type="term" value="F:cadmium ion binding"/>
    <property type="evidence" value="ECO:0007669"/>
    <property type="project" value="TreeGrafter"/>
</dbReference>
<dbReference type="Pfam" id="PF02151">
    <property type="entry name" value="UVR"/>
    <property type="match status" value="1"/>
</dbReference>
<dbReference type="InterPro" id="IPR001943">
    <property type="entry name" value="UVR_dom"/>
</dbReference>
<evidence type="ECO:0000313" key="3">
    <source>
        <dbReference type="Proteomes" id="UP000601171"/>
    </source>
</evidence>
<keyword evidence="3" id="KW-1185">Reference proteome</keyword>
<dbReference type="InterPro" id="IPR036876">
    <property type="entry name" value="UVR_dom_sf"/>
</dbReference>
<feature type="domain" description="UVR" evidence="1">
    <location>
        <begin position="127"/>
        <end position="162"/>
    </location>
</feature>
<dbReference type="SUPFAM" id="SSF46600">
    <property type="entry name" value="C-terminal UvrC-binding domain of UvrB"/>
    <property type="match status" value="1"/>
</dbReference>
<dbReference type="AlphaFoldDB" id="A0A926IK85"/>
<dbReference type="Proteomes" id="UP000601171">
    <property type="component" value="Unassembled WGS sequence"/>
</dbReference>
<comment type="caution">
    <text evidence="2">The sequence shown here is derived from an EMBL/GenBank/DDBJ whole genome shotgun (WGS) entry which is preliminary data.</text>
</comment>
<dbReference type="GO" id="GO:1990169">
    <property type="term" value="P:stress response to copper ion"/>
    <property type="evidence" value="ECO:0007669"/>
    <property type="project" value="TreeGrafter"/>
</dbReference>